<proteinExistence type="predicted"/>
<sequence>MRIDERVPDEDHFVRPMISRGCAVTNETVDRPVGR</sequence>
<reference evidence="1" key="1">
    <citation type="submission" date="2020-02" db="EMBL/GenBank/DDBJ databases">
        <authorList>
            <person name="Meier V. D."/>
        </authorList>
    </citation>
    <scope>NUCLEOTIDE SEQUENCE</scope>
    <source>
        <strain evidence="1">AVDCRST_MAG17</strain>
    </source>
</reference>
<accession>A0A6J4SHC6</accession>
<gene>
    <name evidence="1" type="ORF">AVDCRST_MAG17-1273</name>
</gene>
<dbReference type="EMBL" id="CADCVV010000091">
    <property type="protein sequence ID" value="CAA9499439.1"/>
    <property type="molecule type" value="Genomic_DNA"/>
</dbReference>
<dbReference type="AlphaFoldDB" id="A0A6J4SHC6"/>
<name>A0A6J4SHC6_9ACTN</name>
<evidence type="ECO:0000313" key="1">
    <source>
        <dbReference type="EMBL" id="CAA9499439.1"/>
    </source>
</evidence>
<protein>
    <submittedName>
        <fullName evidence="1">Uncharacterized protein</fullName>
    </submittedName>
</protein>
<organism evidence="1">
    <name type="scientific">uncultured Solirubrobacterales bacterium</name>
    <dbReference type="NCBI Taxonomy" id="768556"/>
    <lineage>
        <taxon>Bacteria</taxon>
        <taxon>Bacillati</taxon>
        <taxon>Actinomycetota</taxon>
        <taxon>Thermoleophilia</taxon>
        <taxon>Solirubrobacterales</taxon>
        <taxon>environmental samples</taxon>
    </lineage>
</organism>